<name>A0A381PB78_9ZZZZ</name>
<dbReference type="InterPro" id="IPR011964">
    <property type="entry name" value="YVTN_b-propeller_repeat"/>
</dbReference>
<sequence length="479" mass="51237">MKAAFGFVICISLLGSGLAIGGPEAVGTAPGNDTRQAIPYADVQRVLDGKCTSCHTGADAARGLHLDSWQALIAGSDHGEAVIPFDAVRSLLVELTTKLVGGPHPAEVGGERLTEAEVALLSEWIDEGAPSETGGIPYADAQHLLYAANQSVAVVSVIDMETNQVIRTVDLQELGFPENASPHHIAVEPDGSHWYVSLITANQILKFDRDNNLVERNDFVRPGLLALDPDGENLYAGRSMAAVSPPQAIGVIRRSDMTLEEVGIFLPRPHALAVQPGTGTVYTASLAVNQIATFFPEDEAVELDELEGDRQHTMVGFAVSPDGRWMIGTTELTGTVFVFDLDRAPLMTPVDTIAVNAAPWHPVFTPDGRWAYVGNNRDNTVNVIDMETRTLTKVIDGIGLAQPHGAAVSPDGRFAYISSRNLEMSDDRSRAGHVYTPRYDLGGNTRAGTVVVIDTESQEIVKVIEIEEYGSGLGTAVPN</sequence>
<reference evidence="2" key="1">
    <citation type="submission" date="2018-05" db="EMBL/GenBank/DDBJ databases">
        <authorList>
            <person name="Lanie J.A."/>
            <person name="Ng W.-L."/>
            <person name="Kazmierczak K.M."/>
            <person name="Andrzejewski T.M."/>
            <person name="Davidsen T.M."/>
            <person name="Wayne K.J."/>
            <person name="Tettelin H."/>
            <person name="Glass J.I."/>
            <person name="Rusch D."/>
            <person name="Podicherti R."/>
            <person name="Tsui H.-C.T."/>
            <person name="Winkler M.E."/>
        </authorList>
    </citation>
    <scope>NUCLEOTIDE SEQUENCE</scope>
</reference>
<dbReference type="AlphaFoldDB" id="A0A381PB78"/>
<dbReference type="Gene3D" id="2.130.10.10">
    <property type="entry name" value="YVTN repeat-like/Quinoprotein amine dehydrogenase"/>
    <property type="match status" value="2"/>
</dbReference>
<dbReference type="InterPro" id="IPR019405">
    <property type="entry name" value="Lactonase_7-beta_prop"/>
</dbReference>
<gene>
    <name evidence="2" type="ORF">METZ01_LOCUS16421</name>
</gene>
<evidence type="ECO:0000313" key="2">
    <source>
        <dbReference type="EMBL" id="SUZ63567.1"/>
    </source>
</evidence>
<dbReference type="NCBIfam" id="TIGR02276">
    <property type="entry name" value="beta_rpt_yvtn"/>
    <property type="match status" value="1"/>
</dbReference>
<evidence type="ECO:0000259" key="1">
    <source>
        <dbReference type="Pfam" id="PF07635"/>
    </source>
</evidence>
<dbReference type="InterPro" id="IPR011429">
    <property type="entry name" value="Cyt_c_Planctomycete-type"/>
</dbReference>
<proteinExistence type="predicted"/>
<dbReference type="PANTHER" id="PTHR47197">
    <property type="entry name" value="PROTEIN NIRF"/>
    <property type="match status" value="1"/>
</dbReference>
<organism evidence="2">
    <name type="scientific">marine metagenome</name>
    <dbReference type="NCBI Taxonomy" id="408172"/>
    <lineage>
        <taxon>unclassified sequences</taxon>
        <taxon>metagenomes</taxon>
        <taxon>ecological metagenomes</taxon>
    </lineage>
</organism>
<dbReference type="PANTHER" id="PTHR47197:SF3">
    <property type="entry name" value="DIHYDRO-HEME D1 DEHYDROGENASE"/>
    <property type="match status" value="1"/>
</dbReference>
<dbReference type="SUPFAM" id="SSF51004">
    <property type="entry name" value="C-terminal (heme d1) domain of cytochrome cd1-nitrite reductase"/>
    <property type="match status" value="1"/>
</dbReference>
<protein>
    <recommendedName>
        <fullName evidence="1">Cytochrome C Planctomycete-type domain-containing protein</fullName>
    </recommendedName>
</protein>
<dbReference type="EMBL" id="UINC01000919">
    <property type="protein sequence ID" value="SUZ63567.1"/>
    <property type="molecule type" value="Genomic_DNA"/>
</dbReference>
<dbReference type="Pfam" id="PF10282">
    <property type="entry name" value="Lactonase"/>
    <property type="match status" value="1"/>
</dbReference>
<dbReference type="InterPro" id="IPR015943">
    <property type="entry name" value="WD40/YVTN_repeat-like_dom_sf"/>
</dbReference>
<feature type="domain" description="Cytochrome C Planctomycete-type" evidence="1">
    <location>
        <begin position="51"/>
        <end position="95"/>
    </location>
</feature>
<dbReference type="InterPro" id="IPR011048">
    <property type="entry name" value="Haem_d1_sf"/>
</dbReference>
<dbReference type="InterPro" id="IPR051200">
    <property type="entry name" value="Host-pathogen_enzymatic-act"/>
</dbReference>
<accession>A0A381PB78</accession>
<dbReference type="Pfam" id="PF07635">
    <property type="entry name" value="PSCyt1"/>
    <property type="match status" value="1"/>
</dbReference>